<name>A0A0U1DWM5_9MYCO</name>
<proteinExistence type="predicted"/>
<evidence type="ECO:0000313" key="3">
    <source>
        <dbReference type="Proteomes" id="UP000182227"/>
    </source>
</evidence>
<dbReference type="EMBL" id="CTEF01000006">
    <property type="protein sequence ID" value="CQD23886.1"/>
    <property type="molecule type" value="Genomic_DNA"/>
</dbReference>
<organism evidence="2 3">
    <name type="scientific">Mycolicibacterium conceptionense</name>
    <dbReference type="NCBI Taxonomy" id="451644"/>
    <lineage>
        <taxon>Bacteria</taxon>
        <taxon>Bacillati</taxon>
        <taxon>Actinomycetota</taxon>
        <taxon>Actinomycetes</taxon>
        <taxon>Mycobacteriales</taxon>
        <taxon>Mycobacteriaceae</taxon>
        <taxon>Mycolicibacterium</taxon>
    </lineage>
</organism>
<keyword evidence="1" id="KW-1133">Transmembrane helix</keyword>
<protein>
    <submittedName>
        <fullName evidence="2">Integral membrane protein</fullName>
    </submittedName>
</protein>
<accession>A0A0U1DWM5</accession>
<dbReference type="AlphaFoldDB" id="A0A0U1DWM5"/>
<sequence>MSSTSTQPIADGRPAQVDVRGPRFAAWVTTALLIVTLLVAGISEPAAGA</sequence>
<evidence type="ECO:0000313" key="2">
    <source>
        <dbReference type="EMBL" id="CQD23886.1"/>
    </source>
</evidence>
<feature type="transmembrane region" description="Helical" evidence="1">
    <location>
        <begin position="24"/>
        <end position="43"/>
    </location>
</feature>
<evidence type="ECO:0000256" key="1">
    <source>
        <dbReference type="SAM" id="Phobius"/>
    </source>
</evidence>
<dbReference type="Proteomes" id="UP000182227">
    <property type="component" value="Unassembled WGS sequence"/>
</dbReference>
<gene>
    <name evidence="2" type="ORF">BN970_06191</name>
</gene>
<reference evidence="2 3" key="1">
    <citation type="submission" date="2015-03" db="EMBL/GenBank/DDBJ databases">
        <authorList>
            <person name="Murphy D."/>
        </authorList>
    </citation>
    <scope>NUCLEOTIDE SEQUENCE [LARGE SCALE GENOMIC DNA]</scope>
    <source>
        <strain evidence="2 3">D16</strain>
    </source>
</reference>
<keyword evidence="1" id="KW-0472">Membrane</keyword>
<keyword evidence="1" id="KW-0812">Transmembrane</keyword>